<evidence type="ECO:0000313" key="3">
    <source>
        <dbReference type="Proteomes" id="UP000650466"/>
    </source>
</evidence>
<accession>A0A926KMX7</accession>
<protein>
    <submittedName>
        <fullName evidence="2">GNAT family N-acetyltransferase</fullName>
    </submittedName>
</protein>
<dbReference type="Proteomes" id="UP000650466">
    <property type="component" value="Unassembled WGS sequence"/>
</dbReference>
<dbReference type="AlphaFoldDB" id="A0A926KMX7"/>
<keyword evidence="3" id="KW-1185">Reference proteome</keyword>
<proteinExistence type="predicted"/>
<sequence>MLVEVKSRLEESQIQELLGYSVFPDPEDLDSTIELYKNDSELLLFGYESEGVMVGIIGFRLNGSNEMTLTHLAVEPESRGVGFGRGIILEIIEEAKPARIVAETDEEAVEFYRNIGFVINSLGEVYPGVERFRCTYEIDEESGE</sequence>
<name>A0A926KMX7_9BACL</name>
<dbReference type="Pfam" id="PF00583">
    <property type="entry name" value="Acetyltransf_1"/>
    <property type="match status" value="1"/>
</dbReference>
<dbReference type="Gene3D" id="3.40.630.30">
    <property type="match status" value="1"/>
</dbReference>
<comment type="caution">
    <text evidence="2">The sequence shown here is derived from an EMBL/GenBank/DDBJ whole genome shotgun (WGS) entry which is preliminary data.</text>
</comment>
<evidence type="ECO:0000259" key="1">
    <source>
        <dbReference type="PROSITE" id="PS51186"/>
    </source>
</evidence>
<feature type="domain" description="N-acetyltransferase" evidence="1">
    <location>
        <begin position="4"/>
        <end position="137"/>
    </location>
</feature>
<dbReference type="InterPro" id="IPR016181">
    <property type="entry name" value="Acyl_CoA_acyltransferase"/>
</dbReference>
<dbReference type="GO" id="GO:0016747">
    <property type="term" value="F:acyltransferase activity, transferring groups other than amino-acyl groups"/>
    <property type="evidence" value="ECO:0007669"/>
    <property type="project" value="InterPro"/>
</dbReference>
<dbReference type="PROSITE" id="PS51186">
    <property type="entry name" value="GNAT"/>
    <property type="match status" value="1"/>
</dbReference>
<dbReference type="SUPFAM" id="SSF55729">
    <property type="entry name" value="Acyl-CoA N-acyltransferases (Nat)"/>
    <property type="match status" value="1"/>
</dbReference>
<dbReference type="CDD" id="cd04301">
    <property type="entry name" value="NAT_SF"/>
    <property type="match status" value="1"/>
</dbReference>
<organism evidence="2 3">
    <name type="scientific">Paenibacillus sedimenti</name>
    <dbReference type="NCBI Taxonomy" id="2770274"/>
    <lineage>
        <taxon>Bacteria</taxon>
        <taxon>Bacillati</taxon>
        <taxon>Bacillota</taxon>
        <taxon>Bacilli</taxon>
        <taxon>Bacillales</taxon>
        <taxon>Paenibacillaceae</taxon>
        <taxon>Paenibacillus</taxon>
    </lineage>
</organism>
<dbReference type="EMBL" id="JACVVD010000003">
    <property type="protein sequence ID" value="MBD0380794.1"/>
    <property type="molecule type" value="Genomic_DNA"/>
</dbReference>
<gene>
    <name evidence="2" type="ORF">ICC18_11755</name>
</gene>
<evidence type="ECO:0000313" key="2">
    <source>
        <dbReference type="EMBL" id="MBD0380794.1"/>
    </source>
</evidence>
<dbReference type="InterPro" id="IPR000182">
    <property type="entry name" value="GNAT_dom"/>
</dbReference>
<reference evidence="2" key="1">
    <citation type="submission" date="2020-09" db="EMBL/GenBank/DDBJ databases">
        <title>Draft Genome Sequence of Paenibacillus sp. WST5.</title>
        <authorList>
            <person name="Bao Z."/>
        </authorList>
    </citation>
    <scope>NUCLEOTIDE SEQUENCE</scope>
    <source>
        <strain evidence="2">WST5</strain>
    </source>
</reference>
<dbReference type="RefSeq" id="WP_188174558.1">
    <property type="nucleotide sequence ID" value="NZ_JACVVD010000003.1"/>
</dbReference>